<evidence type="ECO:0000313" key="4">
    <source>
        <dbReference type="Proteomes" id="UP000029714"/>
    </source>
</evidence>
<reference evidence="3 4" key="2">
    <citation type="journal article" date="2016" name="Infect. Immun.">
        <title>Helicobacter saguini, a Novel Helicobacter Isolated from Cotton-Top Tamarins with Ulcerative Colitis, Has Proinflammatory Properties and Induces Typhlocolitis and Dysplasia in Gnotobiotic IL-10-/- Mice.</title>
        <authorList>
            <person name="Shen Z."/>
            <person name="Mannion A."/>
            <person name="Whary M.T."/>
            <person name="Muthupalani S."/>
            <person name="Sheh A."/>
            <person name="Feng Y."/>
            <person name="Gong G."/>
            <person name="Vandamme P."/>
            <person name="Holcombe H.R."/>
            <person name="Paster B.J."/>
            <person name="Fox J.G."/>
        </authorList>
    </citation>
    <scope>NUCLEOTIDE SEQUENCE [LARGE SCALE GENOMIC DNA]</scope>
    <source>
        <strain evidence="3 4">MIT 97-6194</strain>
    </source>
</reference>
<evidence type="ECO:0000313" key="3">
    <source>
        <dbReference type="EMBL" id="TLD95564.1"/>
    </source>
</evidence>
<evidence type="ECO:0000313" key="5">
    <source>
        <dbReference type="Proteomes" id="UP000477070"/>
    </source>
</evidence>
<dbReference type="STRING" id="1548018.LS64_04495"/>
<evidence type="ECO:0000259" key="1">
    <source>
        <dbReference type="Pfam" id="PF17792"/>
    </source>
</evidence>
<organism evidence="3 4">
    <name type="scientific">Helicobacter saguini</name>
    <dbReference type="NCBI Taxonomy" id="1548018"/>
    <lineage>
        <taxon>Bacteria</taxon>
        <taxon>Pseudomonadati</taxon>
        <taxon>Campylobacterota</taxon>
        <taxon>Epsilonproteobacteria</taxon>
        <taxon>Campylobacterales</taxon>
        <taxon>Helicobacteraceae</taxon>
        <taxon>Helicobacter</taxon>
    </lineage>
</organism>
<dbReference type="Proteomes" id="UP000477070">
    <property type="component" value="Unassembled WGS sequence"/>
</dbReference>
<reference evidence="2 5" key="4">
    <citation type="submission" date="2019-12" db="EMBL/GenBank/DDBJ databases">
        <title>Multi-Generational Helicobacter saguini Isolates.</title>
        <authorList>
            <person name="Mannion A."/>
            <person name="Shen Z."/>
            <person name="Fox J.G."/>
        </authorList>
    </citation>
    <scope>NUCLEOTIDE SEQUENCE [LARGE SCALE GENOMIC DNA]</scope>
    <source>
        <strain evidence="2">16-048</strain>
        <strain evidence="5">16-048 (F4)</strain>
    </source>
</reference>
<dbReference type="InterPro" id="IPR041397">
    <property type="entry name" value="ThiD2"/>
</dbReference>
<feature type="domain" description="ThiD2" evidence="1">
    <location>
        <begin position="11"/>
        <end position="131"/>
    </location>
</feature>
<dbReference type="EMBL" id="JRMP02000002">
    <property type="protein sequence ID" value="TLD95564.1"/>
    <property type="molecule type" value="Genomic_DNA"/>
</dbReference>
<dbReference type="EMBL" id="QBIU01000001">
    <property type="protein sequence ID" value="MWV69721.1"/>
    <property type="molecule type" value="Genomic_DNA"/>
</dbReference>
<dbReference type="Proteomes" id="UP000029714">
    <property type="component" value="Unassembled WGS sequence"/>
</dbReference>
<dbReference type="OrthoDB" id="9812206at2"/>
<gene>
    <name evidence="2" type="ORF">DCO61_06850</name>
    <name evidence="3" type="ORF">LS64_001525</name>
</gene>
<proteinExistence type="predicted"/>
<dbReference type="Pfam" id="PF17792">
    <property type="entry name" value="ThiD2"/>
    <property type="match status" value="1"/>
</dbReference>
<comment type="caution">
    <text evidence="3">The sequence shown here is derived from an EMBL/GenBank/DDBJ whole genome shotgun (WGS) entry which is preliminary data.</text>
</comment>
<reference evidence="3 4" key="1">
    <citation type="journal article" date="2014" name="Genome Announc.">
        <title>Draft genome sequences of eight enterohepatic helicobacter species isolated from both laboratory and wild rodents.</title>
        <authorList>
            <person name="Sheh A."/>
            <person name="Shen Z."/>
            <person name="Fox J.G."/>
        </authorList>
    </citation>
    <scope>NUCLEOTIDE SEQUENCE [LARGE SCALE GENOMIC DNA]</scope>
    <source>
        <strain evidence="3 4">MIT 97-6194</strain>
    </source>
</reference>
<dbReference type="RefSeq" id="WP_034571113.1">
    <property type="nucleotide sequence ID" value="NZ_JRMP02000002.1"/>
</dbReference>
<sequence length="140" mass="16224">MHSFDSLALYRILDANLNRLKEALRVIEDIMRFIYDEKDCTSRLKALRHRAILACESELLQSRDVIKDVGKTSIDSECVRENLQGVLSANFHRAFESARVLEEILKIESCHSFGDFATFKAIRYECYNLHKEILCSLSIH</sequence>
<accession>A0A347VN00</accession>
<dbReference type="AlphaFoldDB" id="A0A347VN00"/>
<protein>
    <submittedName>
        <fullName evidence="3">Thiamine-phosphate pyrophosphorylase</fullName>
    </submittedName>
</protein>
<reference evidence="3" key="3">
    <citation type="submission" date="2018-04" db="EMBL/GenBank/DDBJ databases">
        <authorList>
            <person name="Sheh A."/>
            <person name="Shen Z."/>
            <person name="Mannion A.J."/>
            <person name="Fox J.G."/>
        </authorList>
    </citation>
    <scope>NUCLEOTIDE SEQUENCE</scope>
    <source>
        <strain evidence="3">MIT 97-6194</strain>
    </source>
</reference>
<name>A0A347VN00_9HELI</name>
<evidence type="ECO:0000313" key="2">
    <source>
        <dbReference type="EMBL" id="MWV69721.1"/>
    </source>
</evidence>
<keyword evidence="4" id="KW-1185">Reference proteome</keyword>